<dbReference type="PANTHER" id="PTHR42847">
    <property type="entry name" value="ALKANESULFONATE MONOOXYGENASE"/>
    <property type="match status" value="1"/>
</dbReference>
<dbReference type="Gene3D" id="3.20.20.30">
    <property type="entry name" value="Luciferase-like domain"/>
    <property type="match status" value="1"/>
</dbReference>
<sequence>MSIEFFTRLPLHGETQFLPGDPRNRGDWHAGGPSTGAVSGFAVGDHFTYIDYLGQITRAAEINGFGGALMVNAPTGEEPWTVCSLLARETRTLKFVTAFQPYHYTPWVAVQQAATYQRATGNRLVWNIINGGSDAIQRQVGDFEDHDQRYARATEFMDVVRGYWHNEQFHYEGTYYRAEGGGLRGPLKKAELPLICTAGSSVAAREFAAKHADFYLMRAEHPDEIAALIADIRARALKWGRTDIRFGLSIDVIARETEAAALAEAKRFFDEGVAKGTVKARAAHAGLRTARKLSYEHGYSDQDQQQAFDDFFIHPNVWTGFGYIGIPPGCALVGSYTNVVARIREYHGIGVDLFFLAGYPHLEEAYRIGEHILPHFRAQRAALARPAAEPVQLHASNGA</sequence>
<evidence type="ECO:0000256" key="2">
    <source>
        <dbReference type="ARBA" id="ARBA00022630"/>
    </source>
</evidence>
<dbReference type="InterPro" id="IPR011251">
    <property type="entry name" value="Luciferase-like_dom"/>
</dbReference>
<dbReference type="EMBL" id="AP015029">
    <property type="protein sequence ID" value="BAW22716.1"/>
    <property type="molecule type" value="Genomic_DNA"/>
</dbReference>
<proteinExistence type="inferred from homology"/>
<evidence type="ECO:0000256" key="5">
    <source>
        <dbReference type="ARBA" id="ARBA00023033"/>
    </source>
</evidence>
<dbReference type="InterPro" id="IPR036661">
    <property type="entry name" value="Luciferase-like_sf"/>
</dbReference>
<accession>A0A1L7NB83</accession>
<keyword evidence="3" id="KW-0288">FMN</keyword>
<reference evidence="8 10" key="2">
    <citation type="submission" date="2020-09" db="EMBL/GenBank/DDBJ databases">
        <title>Co-existence of a novel multidrug-resistance efflux pump with carbapenem resistance gene blaVIM-2 in one megaplasmid in Pseudomonas putida.</title>
        <authorList>
            <person name="Peng K."/>
            <person name="Li R."/>
        </authorList>
    </citation>
    <scope>NUCLEOTIDE SEQUENCE [LARGE SCALE GENOMIC DNA]</scope>
    <source>
        <strain evidence="8 10">ZXPA-20</strain>
    </source>
</reference>
<protein>
    <submittedName>
        <fullName evidence="8">LLM class flavin-dependent oxidoreductase</fullName>
    </submittedName>
    <submittedName>
        <fullName evidence="7">SsuD family monooxygenase</fullName>
    </submittedName>
</protein>
<dbReference type="Pfam" id="PF00296">
    <property type="entry name" value="Bac_luciferase"/>
    <property type="match status" value="1"/>
</dbReference>
<dbReference type="Proteomes" id="UP000218731">
    <property type="component" value="Chromosome 1"/>
</dbReference>
<dbReference type="GO" id="GO:0046306">
    <property type="term" value="P:alkanesulfonate catabolic process"/>
    <property type="evidence" value="ECO:0007669"/>
    <property type="project" value="TreeGrafter"/>
</dbReference>
<comment type="similarity">
    <text evidence="1">Belongs to the SsuD family.</text>
</comment>
<evidence type="ECO:0000313" key="8">
    <source>
        <dbReference type="EMBL" id="QOD00049.1"/>
    </source>
</evidence>
<dbReference type="Proteomes" id="UP000516786">
    <property type="component" value="Chromosome"/>
</dbReference>
<evidence type="ECO:0000256" key="4">
    <source>
        <dbReference type="ARBA" id="ARBA00023002"/>
    </source>
</evidence>
<evidence type="ECO:0000256" key="3">
    <source>
        <dbReference type="ARBA" id="ARBA00022643"/>
    </source>
</evidence>
<keyword evidence="4" id="KW-0560">Oxidoreductase</keyword>
<dbReference type="RefSeq" id="WP_096425901.1">
    <property type="nucleotide sequence ID" value="NZ_AP015029.1"/>
</dbReference>
<organism evidence="7 9">
    <name type="scientific">Pseudomonas putida</name>
    <name type="common">Arthrobacter siderocapsulatus</name>
    <dbReference type="NCBI Taxonomy" id="303"/>
    <lineage>
        <taxon>Bacteria</taxon>
        <taxon>Pseudomonadati</taxon>
        <taxon>Pseudomonadota</taxon>
        <taxon>Gammaproteobacteria</taxon>
        <taxon>Pseudomonadales</taxon>
        <taxon>Pseudomonadaceae</taxon>
        <taxon>Pseudomonas</taxon>
    </lineage>
</organism>
<reference evidence="7 9" key="1">
    <citation type="submission" date="2015-11" db="EMBL/GenBank/DDBJ databases">
        <title>Complete genome sequencing of a biphenyl-degrading bacterium, Pseudomonas putida KF715 (=NBRC110667).</title>
        <authorList>
            <person name="Suenaga H."/>
            <person name="Fujihara N."/>
            <person name="Watanabe T."/>
            <person name="Hirose J."/>
            <person name="Kimura N."/>
            <person name="Yamazoe A."/>
            <person name="Hosoyama A."/>
            <person name="Shimodaira J."/>
            <person name="Furukawa K."/>
        </authorList>
    </citation>
    <scope>NUCLEOTIDE SEQUENCE [LARGE SCALE GENOMIC DNA]</scope>
    <source>
        <strain evidence="7 9">KF715</strain>
    </source>
</reference>
<dbReference type="InterPro" id="IPR050172">
    <property type="entry name" value="SsuD_RutA_monooxygenase"/>
</dbReference>
<evidence type="ECO:0000313" key="10">
    <source>
        <dbReference type="Proteomes" id="UP000516786"/>
    </source>
</evidence>
<evidence type="ECO:0000256" key="1">
    <source>
        <dbReference type="ARBA" id="ARBA00007044"/>
    </source>
</evidence>
<dbReference type="PANTHER" id="PTHR42847:SF4">
    <property type="entry name" value="ALKANESULFONATE MONOOXYGENASE-RELATED"/>
    <property type="match status" value="1"/>
</dbReference>
<feature type="domain" description="Luciferase-like" evidence="6">
    <location>
        <begin position="48"/>
        <end position="352"/>
    </location>
</feature>
<evidence type="ECO:0000259" key="6">
    <source>
        <dbReference type="Pfam" id="PF00296"/>
    </source>
</evidence>
<keyword evidence="2" id="KW-0285">Flavoprotein</keyword>
<gene>
    <name evidence="8" type="ORF">ID616_10310</name>
    <name evidence="7" type="ORF">KF715C_ch21430</name>
</gene>
<evidence type="ECO:0000313" key="7">
    <source>
        <dbReference type="EMBL" id="BAW22716.1"/>
    </source>
</evidence>
<dbReference type="AlphaFoldDB" id="A0A1L7NB83"/>
<dbReference type="EMBL" id="CP061723">
    <property type="protein sequence ID" value="QOD00049.1"/>
    <property type="molecule type" value="Genomic_DNA"/>
</dbReference>
<dbReference type="SUPFAM" id="SSF51679">
    <property type="entry name" value="Bacterial luciferase-like"/>
    <property type="match status" value="1"/>
</dbReference>
<dbReference type="GO" id="GO:0008726">
    <property type="term" value="F:alkanesulfonate monooxygenase activity"/>
    <property type="evidence" value="ECO:0007669"/>
    <property type="project" value="TreeGrafter"/>
</dbReference>
<evidence type="ECO:0000313" key="9">
    <source>
        <dbReference type="Proteomes" id="UP000218731"/>
    </source>
</evidence>
<name>A0A1L7NB83_PSEPU</name>
<keyword evidence="5 7" id="KW-0503">Monooxygenase</keyword>